<protein>
    <submittedName>
        <fullName evidence="1">Uncharacterized protein</fullName>
    </submittedName>
</protein>
<accession>A0A091KA08</accession>
<reference evidence="1 2" key="1">
    <citation type="submission" date="2014-04" db="EMBL/GenBank/DDBJ databases">
        <title>Genome evolution of avian class.</title>
        <authorList>
            <person name="Zhang G."/>
            <person name="Li C."/>
        </authorList>
    </citation>
    <scope>NUCLEOTIDE SEQUENCE [LARGE SCALE GENOMIC DNA]</scope>
    <source>
        <strain evidence="1">BGI_N325</strain>
    </source>
</reference>
<dbReference type="AlphaFoldDB" id="A0A091KA08"/>
<proteinExistence type="predicted"/>
<name>A0A091KA08_COLST</name>
<gene>
    <name evidence="1" type="ORF">N325_11571</name>
</gene>
<dbReference type="EMBL" id="KK548340">
    <property type="protein sequence ID" value="KFP33023.1"/>
    <property type="molecule type" value="Genomic_DNA"/>
</dbReference>
<evidence type="ECO:0000313" key="1">
    <source>
        <dbReference type="EMBL" id="KFP33023.1"/>
    </source>
</evidence>
<feature type="non-terminal residue" evidence="1">
    <location>
        <position position="1"/>
    </location>
</feature>
<organism evidence="1 2">
    <name type="scientific">Colius striatus</name>
    <name type="common">Speckled mousebird</name>
    <dbReference type="NCBI Taxonomy" id="57412"/>
    <lineage>
        <taxon>Eukaryota</taxon>
        <taxon>Metazoa</taxon>
        <taxon>Chordata</taxon>
        <taxon>Craniata</taxon>
        <taxon>Vertebrata</taxon>
        <taxon>Euteleostomi</taxon>
        <taxon>Archelosauria</taxon>
        <taxon>Archosauria</taxon>
        <taxon>Dinosauria</taxon>
        <taxon>Saurischia</taxon>
        <taxon>Theropoda</taxon>
        <taxon>Coelurosauria</taxon>
        <taxon>Aves</taxon>
        <taxon>Neognathae</taxon>
        <taxon>Neoaves</taxon>
        <taxon>Telluraves</taxon>
        <taxon>Coraciimorphae</taxon>
        <taxon>Coliiformes</taxon>
        <taxon>Coliidae</taxon>
        <taxon>Colius</taxon>
    </lineage>
</organism>
<sequence>RKTEAMWMWMISNSETADQVFHELICVLEDWPLHHTSTSDGASISICPLAASRALQEILKMPGQPSSLDLYFPYLFLTLLFQSFSSMEELPEEVNAFWKKCQ</sequence>
<dbReference type="Proteomes" id="UP000053615">
    <property type="component" value="Unassembled WGS sequence"/>
</dbReference>
<evidence type="ECO:0000313" key="2">
    <source>
        <dbReference type="Proteomes" id="UP000053615"/>
    </source>
</evidence>
<feature type="non-terminal residue" evidence="1">
    <location>
        <position position="102"/>
    </location>
</feature>
<keyword evidence="2" id="KW-1185">Reference proteome</keyword>